<evidence type="ECO:0000313" key="2">
    <source>
        <dbReference type="Proteomes" id="UP000295444"/>
    </source>
</evidence>
<dbReference type="EMBL" id="SNXZ01000006">
    <property type="protein sequence ID" value="TDP94005.1"/>
    <property type="molecule type" value="Genomic_DNA"/>
</dbReference>
<dbReference type="OrthoDB" id="3637486at2"/>
<dbReference type="PANTHER" id="PTHR36221">
    <property type="entry name" value="DUF742 DOMAIN-CONTAINING PROTEIN"/>
    <property type="match status" value="1"/>
</dbReference>
<proteinExistence type="predicted"/>
<reference evidence="1 2" key="1">
    <citation type="submission" date="2019-03" db="EMBL/GenBank/DDBJ databases">
        <title>Genomic Encyclopedia of Type Strains, Phase IV (KMG-IV): sequencing the most valuable type-strain genomes for metagenomic binning, comparative biology and taxonomic classification.</title>
        <authorList>
            <person name="Goeker M."/>
        </authorList>
    </citation>
    <scope>NUCLEOTIDE SEQUENCE [LARGE SCALE GENOMIC DNA]</scope>
    <source>
        <strain evidence="1 2">DSM 45361</strain>
    </source>
</reference>
<dbReference type="AlphaFoldDB" id="A0A4R6S5J8"/>
<evidence type="ECO:0000313" key="1">
    <source>
        <dbReference type="EMBL" id="TDP94005.1"/>
    </source>
</evidence>
<dbReference type="InterPro" id="IPR007995">
    <property type="entry name" value="DUF742"/>
</dbReference>
<organism evidence="1 2">
    <name type="scientific">Labedaea rhizosphaerae</name>
    <dbReference type="NCBI Taxonomy" id="598644"/>
    <lineage>
        <taxon>Bacteria</taxon>
        <taxon>Bacillati</taxon>
        <taxon>Actinomycetota</taxon>
        <taxon>Actinomycetes</taxon>
        <taxon>Pseudonocardiales</taxon>
        <taxon>Pseudonocardiaceae</taxon>
        <taxon>Labedaea</taxon>
    </lineage>
</organism>
<name>A0A4R6S5J8_LABRH</name>
<dbReference type="Proteomes" id="UP000295444">
    <property type="component" value="Unassembled WGS sequence"/>
</dbReference>
<sequence length="141" mass="15640">MSSDNDRIPADDQDRFWIDDFQSDHRAVIRPYVRTGGRSRPSHDLRLETLVSGLWPEQAPLIPNARRTPDLEVIRELCRGAPLSIAEISAHLSIALGVARILVSDAINAGMCVRHETADTAGSQPSMDLLARVHKGLRRLV</sequence>
<keyword evidence="2" id="KW-1185">Reference proteome</keyword>
<protein>
    <submittedName>
        <fullName evidence="1">Uncharacterized protein DUF742</fullName>
    </submittedName>
</protein>
<dbReference type="PANTHER" id="PTHR36221:SF1">
    <property type="entry name" value="DUF742 DOMAIN-CONTAINING PROTEIN"/>
    <property type="match status" value="1"/>
</dbReference>
<dbReference type="RefSeq" id="WP_133852979.1">
    <property type="nucleotide sequence ID" value="NZ_SNXZ01000006.1"/>
</dbReference>
<accession>A0A4R6S5J8</accession>
<gene>
    <name evidence="1" type="ORF">EV186_106399</name>
</gene>
<comment type="caution">
    <text evidence="1">The sequence shown here is derived from an EMBL/GenBank/DDBJ whole genome shotgun (WGS) entry which is preliminary data.</text>
</comment>
<dbReference type="Pfam" id="PF05331">
    <property type="entry name" value="DUF742"/>
    <property type="match status" value="1"/>
</dbReference>